<organism evidence="2 3">
    <name type="scientific">Eragrostis curvula</name>
    <name type="common">weeping love grass</name>
    <dbReference type="NCBI Taxonomy" id="38414"/>
    <lineage>
        <taxon>Eukaryota</taxon>
        <taxon>Viridiplantae</taxon>
        <taxon>Streptophyta</taxon>
        <taxon>Embryophyta</taxon>
        <taxon>Tracheophyta</taxon>
        <taxon>Spermatophyta</taxon>
        <taxon>Magnoliopsida</taxon>
        <taxon>Liliopsida</taxon>
        <taxon>Poales</taxon>
        <taxon>Poaceae</taxon>
        <taxon>PACMAD clade</taxon>
        <taxon>Chloridoideae</taxon>
        <taxon>Eragrostideae</taxon>
        <taxon>Eragrostidinae</taxon>
        <taxon>Eragrostis</taxon>
    </lineage>
</organism>
<dbReference type="InterPro" id="IPR050233">
    <property type="entry name" value="A_thaliana_F-box"/>
</dbReference>
<accession>A0A5J9T7D2</accession>
<dbReference type="Pfam" id="PF12937">
    <property type="entry name" value="F-box-like"/>
    <property type="match status" value="1"/>
</dbReference>
<gene>
    <name evidence="2" type="ORF">EJB05_47370</name>
</gene>
<feature type="non-terminal residue" evidence="2">
    <location>
        <position position="1"/>
    </location>
</feature>
<sequence length="329" mass="37628">MAAGGIWKRQDGLTGFPEEILQEILIRLPAKSVLRCRAVCRSWRRLTSDPAFLVAHHRLQPTLHIISSFRPSDDQPFPDCLDAVDLQIGEIRRDIWPGNHSFDASCDGLLVIGSIIIGKSRICNPATRQWAPISRKVPVANVVGLFRHQPTGEYRVLFWRTSSVRHEYYCPNEYCVLTVGSDHDPRPILVFDTVAESFRHMRPPAVNPRIVLDLFDMNGMLAASCSKDSMMEMTIFLLTNNKGDIWQFQYRIKIPEMVIRPFQEKGDWLAKVVSAEGDLLVACFGWLLHCDRNRKGNLVAKFRYDDDLPVVTPRVLKESLIQHAFFQKD</sequence>
<proteinExistence type="predicted"/>
<dbReference type="CDD" id="cd22157">
    <property type="entry name" value="F-box_AtFBW1-like"/>
    <property type="match status" value="1"/>
</dbReference>
<dbReference type="SUPFAM" id="SSF81383">
    <property type="entry name" value="F-box domain"/>
    <property type="match status" value="1"/>
</dbReference>
<comment type="caution">
    <text evidence="2">The sequence shown here is derived from an EMBL/GenBank/DDBJ whole genome shotgun (WGS) entry which is preliminary data.</text>
</comment>
<dbReference type="OrthoDB" id="581142at2759"/>
<feature type="domain" description="F-box" evidence="1">
    <location>
        <begin position="10"/>
        <end position="56"/>
    </location>
</feature>
<dbReference type="SMART" id="SM00256">
    <property type="entry name" value="FBOX"/>
    <property type="match status" value="1"/>
</dbReference>
<name>A0A5J9T7D2_9POAL</name>
<evidence type="ECO:0000313" key="3">
    <source>
        <dbReference type="Proteomes" id="UP000324897"/>
    </source>
</evidence>
<dbReference type="Gramene" id="TVU07320">
    <property type="protein sequence ID" value="TVU07320"/>
    <property type="gene ID" value="EJB05_47370"/>
</dbReference>
<dbReference type="PROSITE" id="PS50181">
    <property type="entry name" value="FBOX"/>
    <property type="match status" value="1"/>
</dbReference>
<dbReference type="PANTHER" id="PTHR47993">
    <property type="entry name" value="OS09G0372900 PROTEIN-RELATED"/>
    <property type="match status" value="1"/>
</dbReference>
<dbReference type="AlphaFoldDB" id="A0A5J9T7D2"/>
<dbReference type="Proteomes" id="UP000324897">
    <property type="component" value="Unassembled WGS sequence"/>
</dbReference>
<dbReference type="PANTHER" id="PTHR47993:SF2">
    <property type="entry name" value="F-BOX PROTEIN INTERACTION DOMAIN CONTAINING PROTEIN, EXPRESSED"/>
    <property type="match status" value="1"/>
</dbReference>
<reference evidence="2 3" key="1">
    <citation type="journal article" date="2019" name="Sci. Rep.">
        <title>A high-quality genome of Eragrostis curvula grass provides insights into Poaceae evolution and supports new strategies to enhance forage quality.</title>
        <authorList>
            <person name="Carballo J."/>
            <person name="Santos B.A.C.M."/>
            <person name="Zappacosta D."/>
            <person name="Garbus I."/>
            <person name="Selva J.P."/>
            <person name="Gallo C.A."/>
            <person name="Diaz A."/>
            <person name="Albertini E."/>
            <person name="Caccamo M."/>
            <person name="Echenique V."/>
        </authorList>
    </citation>
    <scope>NUCLEOTIDE SEQUENCE [LARGE SCALE GENOMIC DNA]</scope>
    <source>
        <strain evidence="3">cv. Victoria</strain>
        <tissue evidence="2">Leaf</tissue>
    </source>
</reference>
<evidence type="ECO:0000313" key="2">
    <source>
        <dbReference type="EMBL" id="TVU07320.1"/>
    </source>
</evidence>
<dbReference type="Gene3D" id="1.20.1280.50">
    <property type="match status" value="1"/>
</dbReference>
<dbReference type="InterPro" id="IPR036047">
    <property type="entry name" value="F-box-like_dom_sf"/>
</dbReference>
<keyword evidence="3" id="KW-1185">Reference proteome</keyword>
<protein>
    <recommendedName>
        <fullName evidence="1">F-box domain-containing protein</fullName>
    </recommendedName>
</protein>
<evidence type="ECO:0000259" key="1">
    <source>
        <dbReference type="PROSITE" id="PS50181"/>
    </source>
</evidence>
<dbReference type="EMBL" id="RWGY01000045">
    <property type="protein sequence ID" value="TVU07320.1"/>
    <property type="molecule type" value="Genomic_DNA"/>
</dbReference>
<dbReference type="InterPro" id="IPR001810">
    <property type="entry name" value="F-box_dom"/>
</dbReference>